<reference evidence="2 3" key="1">
    <citation type="submission" date="2019-02" db="EMBL/GenBank/DDBJ databases">
        <authorList>
            <consortium name="Pathogen Informatics"/>
        </authorList>
    </citation>
    <scope>NUCLEOTIDE SEQUENCE [LARGE SCALE GENOMIC DNA]</scope>
    <source>
        <strain evidence="2 3">3012STDY6756503</strain>
    </source>
</reference>
<dbReference type="Proteomes" id="UP000360750">
    <property type="component" value="Unassembled WGS sequence"/>
</dbReference>
<organism evidence="2 3">
    <name type="scientific">Gordonia paraffinivorans</name>
    <dbReference type="NCBI Taxonomy" id="175628"/>
    <lineage>
        <taxon>Bacteria</taxon>
        <taxon>Bacillati</taxon>
        <taxon>Actinomycetota</taxon>
        <taxon>Actinomycetes</taxon>
        <taxon>Mycobacteriales</taxon>
        <taxon>Gordoniaceae</taxon>
        <taxon>Gordonia</taxon>
    </lineage>
</organism>
<evidence type="ECO:0000256" key="1">
    <source>
        <dbReference type="SAM" id="Phobius"/>
    </source>
</evidence>
<comment type="caution">
    <text evidence="2">The sequence shown here is derived from an EMBL/GenBank/DDBJ whole genome shotgun (WGS) entry which is preliminary data.</text>
</comment>
<dbReference type="GO" id="GO:0005886">
    <property type="term" value="C:plasma membrane"/>
    <property type="evidence" value="ECO:0007669"/>
    <property type="project" value="UniProtKB-SubCell"/>
</dbReference>
<feature type="transmembrane region" description="Helical" evidence="1">
    <location>
        <begin position="125"/>
        <end position="145"/>
    </location>
</feature>
<dbReference type="GeneID" id="60750262"/>
<keyword evidence="1" id="KW-1133">Transmembrane helix</keyword>
<dbReference type="AlphaFoldDB" id="A0ABD7V302"/>
<evidence type="ECO:0000313" key="2">
    <source>
        <dbReference type="EMBL" id="VFA88704.1"/>
    </source>
</evidence>
<feature type="transmembrane region" description="Helical" evidence="1">
    <location>
        <begin position="178"/>
        <end position="199"/>
    </location>
</feature>
<feature type="transmembrane region" description="Helical" evidence="1">
    <location>
        <begin position="18"/>
        <end position="42"/>
    </location>
</feature>
<feature type="transmembrane region" description="Helical" evidence="1">
    <location>
        <begin position="241"/>
        <end position="261"/>
    </location>
</feature>
<sequence>MKAALVAEYRKFTSTRMWWVLLIAMVAYLAFIGAVLAFSMTVEGDSMSGPVLLSGGDLARSIYALTSPIGYVFALVIGSLAVTGEFRHKTITASLLVEPRRGVLLGAKLLAGIPIGALYGVLGTLAVVATAAPVLAFAGDGAYLGEGATIRVIVLSMVVMILWTMMGVAFGAVVSNQVAAIVILLAFTQLVEPIARIALAAFDATSSVSKFLPGSAADALLGTSFYSSLGEGASDLLPQWAGALVMLAYIAVFALIGRYTTLRRDIG</sequence>
<feature type="transmembrane region" description="Helical" evidence="1">
    <location>
        <begin position="152"/>
        <end position="172"/>
    </location>
</feature>
<dbReference type="EMBL" id="CAACYD010000006">
    <property type="protein sequence ID" value="VFA88704.1"/>
    <property type="molecule type" value="Genomic_DNA"/>
</dbReference>
<dbReference type="Pfam" id="PF12679">
    <property type="entry name" value="ABC2_membrane_2"/>
    <property type="match status" value="1"/>
</dbReference>
<feature type="transmembrane region" description="Helical" evidence="1">
    <location>
        <begin position="62"/>
        <end position="82"/>
    </location>
</feature>
<gene>
    <name evidence="2" type="ORF">NCTC8139_02258</name>
</gene>
<evidence type="ECO:0000313" key="3">
    <source>
        <dbReference type="Proteomes" id="UP000360750"/>
    </source>
</evidence>
<name>A0ABD7V302_9ACTN</name>
<keyword evidence="1" id="KW-0472">Membrane</keyword>
<keyword evidence="1" id="KW-0812">Transmembrane</keyword>
<accession>A0ABD7V302</accession>
<protein>
    <submittedName>
        <fullName evidence="2">ABC-type transport system involved in multi-copper enzyme maturation, permease component</fullName>
    </submittedName>
</protein>
<proteinExistence type="predicted"/>
<dbReference type="RefSeq" id="WP_006901251.1">
    <property type="nucleotide sequence ID" value="NZ_CAACYD010000006.1"/>
</dbReference>